<keyword evidence="5" id="KW-0472">Membrane</keyword>
<evidence type="ECO:0000256" key="5">
    <source>
        <dbReference type="SAM" id="Phobius"/>
    </source>
</evidence>
<dbReference type="RefSeq" id="XP_031023672.1">
    <property type="nucleotide sequence ID" value="XM_031170381.1"/>
</dbReference>
<sequence length="643" mass="71110">MASSSSAASSSSNPPQTSEQTELQNPAEVLEEAQACVARKDYQKATDKFTQLIDVAPPTANMALAYMSRSLCFWELKDYQSALDDAMKAHDCEDIITPNEILHGAFNSKAASAFQIAACCGKLGRGAAVVSKYQKIATDMLKVTAAAYEKANALKDEGNDYFKRGWLELALAKYEEGLKLDPLNVALMGNICQALLKMNRLDEAADIAHRCTETRPEWPKGWYRKGMVLMKKKHYSDAVSAFQTALSCPGASDDDAGVEDIKSAYMQAVTMAQKTEAARGGFDKQYMGIMMQMRSKSWNIYEWYSKSRMTAEMWNLRDWKEKCAANCQKDASLTELIDRAMATKFTMKKGSLPMDVFKWKEGSAPPRTAMAAFTIPITPLVSLVIMHYIISKSFPSHKWSMVWTFQAERSLFEGSMLAPHVSHHKTYAFLISKDSKIIIDIFGIWAYDAGGEDEPEKNWVDLLVEAGLKAGKPSERDKQSDDPKLRNQPWTFYTSDDRSEFLEFIEAGAKVERAEAEWVKVEQDEKKKAEDERKKKAEDARDAKRSADLKKMAEEARAVKAANAAANANNNSGDGSGENKESSPVSTFQAPFDVSTLPKKEGLSTNFYILAAIVGVVLAMLAYYMGLASPTTATPSSGDGTAA</sequence>
<feature type="compositionally biased region" description="Basic and acidic residues" evidence="4">
    <location>
        <begin position="518"/>
        <end position="558"/>
    </location>
</feature>
<feature type="transmembrane region" description="Helical" evidence="5">
    <location>
        <begin position="370"/>
        <end position="390"/>
    </location>
</feature>
<keyword evidence="2 3" id="KW-0802">TPR repeat</keyword>
<dbReference type="SMART" id="SM00028">
    <property type="entry name" value="TPR"/>
    <property type="match status" value="5"/>
</dbReference>
<organism evidence="6 7">
    <name type="scientific">Synchytrium microbalum</name>
    <dbReference type="NCBI Taxonomy" id="1806994"/>
    <lineage>
        <taxon>Eukaryota</taxon>
        <taxon>Fungi</taxon>
        <taxon>Fungi incertae sedis</taxon>
        <taxon>Chytridiomycota</taxon>
        <taxon>Chytridiomycota incertae sedis</taxon>
        <taxon>Chytridiomycetes</taxon>
        <taxon>Synchytriales</taxon>
        <taxon>Synchytriaceae</taxon>
        <taxon>Synchytrium</taxon>
    </lineage>
</organism>
<dbReference type="PANTHER" id="PTHR22904:SF523">
    <property type="entry name" value="STRESS-INDUCED-PHOSPHOPROTEIN 1"/>
    <property type="match status" value="1"/>
</dbReference>
<dbReference type="Pfam" id="PF13432">
    <property type="entry name" value="TPR_16"/>
    <property type="match status" value="2"/>
</dbReference>
<feature type="region of interest" description="Disordered" evidence="4">
    <location>
        <begin position="471"/>
        <end position="491"/>
    </location>
</feature>
<evidence type="ECO:0000256" key="2">
    <source>
        <dbReference type="ARBA" id="ARBA00022803"/>
    </source>
</evidence>
<accession>A0A507C305</accession>
<reference evidence="6 7" key="1">
    <citation type="journal article" date="2019" name="Sci. Rep.">
        <title>Comparative genomics of chytrid fungi reveal insights into the obligate biotrophic and pathogenic lifestyle of Synchytrium endobioticum.</title>
        <authorList>
            <person name="van de Vossenberg B.T.L.H."/>
            <person name="Warris S."/>
            <person name="Nguyen H.D.T."/>
            <person name="van Gent-Pelzer M.P.E."/>
            <person name="Joly D.L."/>
            <person name="van de Geest H.C."/>
            <person name="Bonants P.J.M."/>
            <person name="Smith D.S."/>
            <person name="Levesque C.A."/>
            <person name="van der Lee T.A.J."/>
        </authorList>
    </citation>
    <scope>NUCLEOTIDE SEQUENCE [LARGE SCALE GENOMIC DNA]</scope>
    <source>
        <strain evidence="6 7">JEL517</strain>
    </source>
</reference>
<proteinExistence type="predicted"/>
<comment type="caution">
    <text evidence="6">The sequence shown here is derived from an EMBL/GenBank/DDBJ whole genome shotgun (WGS) entry which is preliminary data.</text>
</comment>
<protein>
    <submittedName>
        <fullName evidence="6">Uncharacterized protein</fullName>
    </submittedName>
</protein>
<dbReference type="STRING" id="1806994.A0A507C305"/>
<feature type="compositionally biased region" description="Basic and acidic residues" evidence="4">
    <location>
        <begin position="472"/>
        <end position="485"/>
    </location>
</feature>
<evidence type="ECO:0000256" key="3">
    <source>
        <dbReference type="PROSITE-ProRule" id="PRU00339"/>
    </source>
</evidence>
<keyword evidence="7" id="KW-1185">Reference proteome</keyword>
<dbReference type="EMBL" id="QEAO01000030">
    <property type="protein sequence ID" value="TPX32464.1"/>
    <property type="molecule type" value="Genomic_DNA"/>
</dbReference>
<keyword evidence="1" id="KW-0677">Repeat</keyword>
<evidence type="ECO:0000313" key="6">
    <source>
        <dbReference type="EMBL" id="TPX32464.1"/>
    </source>
</evidence>
<dbReference type="PANTHER" id="PTHR22904">
    <property type="entry name" value="TPR REPEAT CONTAINING PROTEIN"/>
    <property type="match status" value="1"/>
</dbReference>
<dbReference type="InterPro" id="IPR011990">
    <property type="entry name" value="TPR-like_helical_dom_sf"/>
</dbReference>
<feature type="compositionally biased region" description="Polar residues" evidence="4">
    <location>
        <begin position="13"/>
        <end position="24"/>
    </location>
</feature>
<evidence type="ECO:0000256" key="1">
    <source>
        <dbReference type="ARBA" id="ARBA00022737"/>
    </source>
</evidence>
<dbReference type="AlphaFoldDB" id="A0A507C305"/>
<dbReference type="InterPro" id="IPR019734">
    <property type="entry name" value="TPR_rpt"/>
</dbReference>
<feature type="transmembrane region" description="Helical" evidence="5">
    <location>
        <begin position="607"/>
        <end position="626"/>
    </location>
</feature>
<dbReference type="Proteomes" id="UP000319731">
    <property type="component" value="Unassembled WGS sequence"/>
</dbReference>
<feature type="region of interest" description="Disordered" evidence="4">
    <location>
        <begin position="518"/>
        <end position="587"/>
    </location>
</feature>
<dbReference type="GO" id="GO:0051879">
    <property type="term" value="F:Hsp90 protein binding"/>
    <property type="evidence" value="ECO:0007669"/>
    <property type="project" value="TreeGrafter"/>
</dbReference>
<keyword evidence="5" id="KW-0812">Transmembrane</keyword>
<dbReference type="SUPFAM" id="SSF48452">
    <property type="entry name" value="TPR-like"/>
    <property type="match status" value="2"/>
</dbReference>
<name>A0A507C305_9FUNG</name>
<dbReference type="Gene3D" id="1.25.40.10">
    <property type="entry name" value="Tetratricopeptide repeat domain"/>
    <property type="match status" value="2"/>
</dbReference>
<evidence type="ECO:0000313" key="7">
    <source>
        <dbReference type="Proteomes" id="UP000319731"/>
    </source>
</evidence>
<feature type="compositionally biased region" description="Low complexity" evidence="4">
    <location>
        <begin position="559"/>
        <end position="573"/>
    </location>
</feature>
<evidence type="ECO:0000256" key="4">
    <source>
        <dbReference type="SAM" id="MobiDB-lite"/>
    </source>
</evidence>
<dbReference type="PROSITE" id="PS50005">
    <property type="entry name" value="TPR"/>
    <property type="match status" value="1"/>
</dbReference>
<feature type="repeat" description="TPR" evidence="3">
    <location>
        <begin position="151"/>
        <end position="184"/>
    </location>
</feature>
<feature type="compositionally biased region" description="Low complexity" evidence="4">
    <location>
        <begin position="1"/>
        <end position="12"/>
    </location>
</feature>
<feature type="region of interest" description="Disordered" evidence="4">
    <location>
        <begin position="1"/>
        <end position="26"/>
    </location>
</feature>
<dbReference type="GeneID" id="42005678"/>
<keyword evidence="5" id="KW-1133">Transmembrane helix</keyword>
<dbReference type="OrthoDB" id="2423701at2759"/>
<gene>
    <name evidence="6" type="ORF">SmJEL517_g04453</name>
</gene>